<dbReference type="RefSeq" id="WP_373656809.1">
    <property type="nucleotide sequence ID" value="NZ_JBGUAW010000010.1"/>
</dbReference>
<sequence length="165" mass="18006">MRTSYRTLLLVLWVLALGACATPRFPTEQIALDVTPGQAKADMSRLEGTRVLWGGTIVNATNKEDSTRLEILAYPLDGDQRPDLEEPPQGRFLALEEGYLETASYAPGREVTVSGRLTGLREGMIGEAAYSYPVVEVVDIQLWKEDRGSAPGSNFRFGIGVIFGG</sequence>
<proteinExistence type="predicted"/>
<dbReference type="InterPro" id="IPR004658">
    <property type="entry name" value="OMP_Slp"/>
</dbReference>
<dbReference type="PROSITE" id="PS51257">
    <property type="entry name" value="PROKAR_LIPOPROTEIN"/>
    <property type="match status" value="1"/>
</dbReference>
<protein>
    <submittedName>
        <fullName evidence="2">Slp family lipoprotein</fullName>
    </submittedName>
</protein>
<dbReference type="EMBL" id="JBGUAW010000010">
    <property type="protein sequence ID" value="MFA9462021.1"/>
    <property type="molecule type" value="Genomic_DNA"/>
</dbReference>
<name>A0ABV4U0R0_9GAMM</name>
<reference evidence="2 3" key="1">
    <citation type="submission" date="2024-08" db="EMBL/GenBank/DDBJ databases">
        <title>Whole-genome sequencing of halo(alkali)philic microorganisms from hypersaline lakes.</title>
        <authorList>
            <person name="Sorokin D.Y."/>
            <person name="Merkel A.Y."/>
            <person name="Messina E."/>
            <person name="Yakimov M."/>
        </authorList>
    </citation>
    <scope>NUCLEOTIDE SEQUENCE [LARGE SCALE GENOMIC DNA]</scope>
    <source>
        <strain evidence="2 3">Cl-TMA</strain>
    </source>
</reference>
<gene>
    <name evidence="2" type="ORF">ACERLL_14445</name>
</gene>
<keyword evidence="2" id="KW-0449">Lipoprotein</keyword>
<feature type="signal peptide" evidence="1">
    <location>
        <begin position="1"/>
        <end position="21"/>
    </location>
</feature>
<organism evidence="2 3">
    <name type="scientific">Thiohalorhabdus methylotrophus</name>
    <dbReference type="NCBI Taxonomy" id="3242694"/>
    <lineage>
        <taxon>Bacteria</taxon>
        <taxon>Pseudomonadati</taxon>
        <taxon>Pseudomonadota</taxon>
        <taxon>Gammaproteobacteria</taxon>
        <taxon>Thiohalorhabdales</taxon>
        <taxon>Thiohalorhabdaceae</taxon>
        <taxon>Thiohalorhabdus</taxon>
    </lineage>
</organism>
<dbReference type="PIRSF" id="PIRSF004982">
    <property type="entry name" value="SlP"/>
    <property type="match status" value="1"/>
</dbReference>
<comment type="caution">
    <text evidence="2">The sequence shown here is derived from an EMBL/GenBank/DDBJ whole genome shotgun (WGS) entry which is preliminary data.</text>
</comment>
<accession>A0ABV4U0R0</accession>
<dbReference type="Proteomes" id="UP001575181">
    <property type="component" value="Unassembled WGS sequence"/>
</dbReference>
<feature type="chain" id="PRO_5047301878" evidence="1">
    <location>
        <begin position="22"/>
        <end position="165"/>
    </location>
</feature>
<evidence type="ECO:0000256" key="1">
    <source>
        <dbReference type="SAM" id="SignalP"/>
    </source>
</evidence>
<evidence type="ECO:0000313" key="3">
    <source>
        <dbReference type="Proteomes" id="UP001575181"/>
    </source>
</evidence>
<evidence type="ECO:0000313" key="2">
    <source>
        <dbReference type="EMBL" id="MFA9462021.1"/>
    </source>
</evidence>
<dbReference type="Pfam" id="PF03843">
    <property type="entry name" value="Slp"/>
    <property type="match status" value="1"/>
</dbReference>
<keyword evidence="1" id="KW-0732">Signal</keyword>
<dbReference type="PANTHER" id="PTHR37530">
    <property type="entry name" value="OUTER MEMBRANE PROTEIN SLP"/>
    <property type="match status" value="1"/>
</dbReference>
<keyword evidence="3" id="KW-1185">Reference proteome</keyword>
<dbReference type="PANTHER" id="PTHR37530:SF1">
    <property type="entry name" value="OUTER MEMBRANE PROTEIN SLP"/>
    <property type="match status" value="1"/>
</dbReference>